<dbReference type="GO" id="GO:0050152">
    <property type="term" value="F:omega-amidase activity"/>
    <property type="evidence" value="ECO:0007669"/>
    <property type="project" value="TreeGrafter"/>
</dbReference>
<evidence type="ECO:0000313" key="2">
    <source>
        <dbReference type="Proteomes" id="UP000029221"/>
    </source>
</evidence>
<dbReference type="Proteomes" id="UP000029221">
    <property type="component" value="Unassembled WGS sequence"/>
</dbReference>
<dbReference type="InterPro" id="IPR052737">
    <property type="entry name" value="Omega-amidase_YafV"/>
</dbReference>
<dbReference type="PANTHER" id="PTHR47799:SF1">
    <property type="entry name" value="OMEGA-AMIDASE YAFV"/>
    <property type="match status" value="1"/>
</dbReference>
<accession>A0A090PYW7</accession>
<dbReference type="EMBL" id="BBML01000001">
    <property type="protein sequence ID" value="GAK95955.1"/>
    <property type="molecule type" value="Genomic_DNA"/>
</dbReference>
<dbReference type="eggNOG" id="COG0388">
    <property type="taxonomic scope" value="Bacteria"/>
</dbReference>
<comment type="caution">
    <text evidence="1">The sequence shown here is derived from an EMBL/GenBank/DDBJ whole genome shotgun (WGS) entry which is preliminary data.</text>
</comment>
<dbReference type="PANTHER" id="PTHR47799">
    <property type="entry name" value="OMEGA-AMIDASE YAFV"/>
    <property type="match status" value="1"/>
</dbReference>
<protein>
    <submittedName>
        <fullName evidence="1">Omega amidase</fullName>
    </submittedName>
</protein>
<proteinExistence type="predicted"/>
<dbReference type="AlphaFoldDB" id="A0A090PYW7"/>
<dbReference type="InterPro" id="IPR036526">
    <property type="entry name" value="C-N_Hydrolase_sf"/>
</dbReference>
<dbReference type="Gene3D" id="3.60.110.10">
    <property type="entry name" value="Carbon-nitrogen hydrolase"/>
    <property type="match status" value="1"/>
</dbReference>
<keyword evidence="2" id="KW-1185">Reference proteome</keyword>
<evidence type="ECO:0000313" key="1">
    <source>
        <dbReference type="EMBL" id="GAK95955.1"/>
    </source>
</evidence>
<organism evidence="1 2">
    <name type="scientific">Nonlabens tegetincola</name>
    <dbReference type="NCBI Taxonomy" id="323273"/>
    <lineage>
        <taxon>Bacteria</taxon>
        <taxon>Pseudomonadati</taxon>
        <taxon>Bacteroidota</taxon>
        <taxon>Flavobacteriia</taxon>
        <taxon>Flavobacteriales</taxon>
        <taxon>Flavobacteriaceae</taxon>
        <taxon>Nonlabens</taxon>
    </lineage>
</organism>
<gene>
    <name evidence="1" type="ORF">JCM19294_2737</name>
</gene>
<dbReference type="GO" id="GO:0106008">
    <property type="term" value="F:2-oxoglutaramate amidase activity"/>
    <property type="evidence" value="ECO:0007669"/>
    <property type="project" value="TreeGrafter"/>
</dbReference>
<reference evidence="1" key="1">
    <citation type="journal article" date="2014" name="Genome Announc.">
        <title>Draft Genome Sequences of Marine Flavobacterium Nonlabens Strains NR17, NR24, NR27, NR32, NR33, and Ara13.</title>
        <authorList>
            <person name="Nakanishi M."/>
            <person name="Meirelles P."/>
            <person name="Suzuki R."/>
            <person name="Takatani N."/>
            <person name="Mino S."/>
            <person name="Suda W."/>
            <person name="Oshima K."/>
            <person name="Hattori M."/>
            <person name="Ohkuma M."/>
            <person name="Hosokawa M."/>
            <person name="Miyashita K."/>
            <person name="Thompson F.L."/>
            <person name="Niwa A."/>
            <person name="Sawabe T."/>
            <person name="Sawabe T."/>
        </authorList>
    </citation>
    <scope>NUCLEOTIDE SEQUENCE [LARGE SCALE GENOMIC DNA]</scope>
    <source>
        <strain evidence="1">JCM 19294</strain>
    </source>
</reference>
<dbReference type="RefSeq" id="WP_369385799.1">
    <property type="nucleotide sequence ID" value="NZ_BBML01000001.1"/>
</dbReference>
<dbReference type="SUPFAM" id="SSF56317">
    <property type="entry name" value="Carbon-nitrogen hydrolase"/>
    <property type="match status" value="1"/>
</dbReference>
<name>A0A090PYW7_9FLAO</name>
<sequence>MCYTIGVNRTGKDGTGMDYNGHSQVYDVLGKELIDEHPWEQNGIKTVLLDKNHISHYRDKLKFLQDRDRFNLL</sequence>